<evidence type="ECO:0000313" key="2">
    <source>
        <dbReference type="Proteomes" id="UP000747542"/>
    </source>
</evidence>
<accession>A0A8J5MY39</accession>
<name>A0A8J5MY39_HOMAM</name>
<protein>
    <submittedName>
        <fullName evidence="1">Uncharacterized protein</fullName>
    </submittedName>
</protein>
<evidence type="ECO:0000313" key="1">
    <source>
        <dbReference type="EMBL" id="KAG7167269.1"/>
    </source>
</evidence>
<comment type="caution">
    <text evidence="1">The sequence shown here is derived from an EMBL/GenBank/DDBJ whole genome shotgun (WGS) entry which is preliminary data.</text>
</comment>
<organism evidence="1 2">
    <name type="scientific">Homarus americanus</name>
    <name type="common">American lobster</name>
    <dbReference type="NCBI Taxonomy" id="6706"/>
    <lineage>
        <taxon>Eukaryota</taxon>
        <taxon>Metazoa</taxon>
        <taxon>Ecdysozoa</taxon>
        <taxon>Arthropoda</taxon>
        <taxon>Crustacea</taxon>
        <taxon>Multicrustacea</taxon>
        <taxon>Malacostraca</taxon>
        <taxon>Eumalacostraca</taxon>
        <taxon>Eucarida</taxon>
        <taxon>Decapoda</taxon>
        <taxon>Pleocyemata</taxon>
        <taxon>Astacidea</taxon>
        <taxon>Nephropoidea</taxon>
        <taxon>Nephropidae</taxon>
        <taxon>Homarus</taxon>
    </lineage>
</organism>
<dbReference type="EMBL" id="JAHLQT010021820">
    <property type="protein sequence ID" value="KAG7167269.1"/>
    <property type="molecule type" value="Genomic_DNA"/>
</dbReference>
<keyword evidence="2" id="KW-1185">Reference proteome</keyword>
<sequence>MEGIGSLLGRWLRFLVAAAGGTRTKKPMEHGGGRHWSGSYIRRMGGFGLEKFIKCWLESHLPLLFQKLIVGSNVILDIVDDSDAPLHIRVNVQRNVQWCLERRNKFP</sequence>
<gene>
    <name evidence="1" type="ORF">Hamer_G017179</name>
</gene>
<dbReference type="AlphaFoldDB" id="A0A8J5MY39"/>
<dbReference type="Proteomes" id="UP000747542">
    <property type="component" value="Unassembled WGS sequence"/>
</dbReference>
<reference evidence="1" key="1">
    <citation type="journal article" date="2021" name="Sci. Adv.">
        <title>The American lobster genome reveals insights on longevity, neural, and immune adaptations.</title>
        <authorList>
            <person name="Polinski J.M."/>
            <person name="Zimin A.V."/>
            <person name="Clark K.F."/>
            <person name="Kohn A.B."/>
            <person name="Sadowski N."/>
            <person name="Timp W."/>
            <person name="Ptitsyn A."/>
            <person name="Khanna P."/>
            <person name="Romanova D.Y."/>
            <person name="Williams P."/>
            <person name="Greenwood S.J."/>
            <person name="Moroz L.L."/>
            <person name="Walt D.R."/>
            <person name="Bodnar A.G."/>
        </authorList>
    </citation>
    <scope>NUCLEOTIDE SEQUENCE</scope>
    <source>
        <strain evidence="1">GMGI-L3</strain>
    </source>
</reference>
<proteinExistence type="predicted"/>